<organism evidence="1 2">
    <name type="scientific">Chryseobacterium defluvii</name>
    <dbReference type="NCBI Taxonomy" id="160396"/>
    <lineage>
        <taxon>Bacteria</taxon>
        <taxon>Pseudomonadati</taxon>
        <taxon>Bacteroidota</taxon>
        <taxon>Flavobacteriia</taxon>
        <taxon>Flavobacteriales</taxon>
        <taxon>Weeksellaceae</taxon>
        <taxon>Chryseobacterium group</taxon>
        <taxon>Chryseobacterium</taxon>
    </lineage>
</organism>
<sequence length="264" mass="29870">MFTVEQIKEKLSQVRTGADFPALAKNLKNIGITYYETKMEDGRSTYHGENGYELSTGPGYEPIVVADQVNIEQLKADIATHQQGKSDYFEISRQSANNGIEKWAVCLVSMTCTYVDKAGSKVWVEHIPDISGQKPPFTAEQIKEIHGKVKSGADFPSYIQEIKALGVTHYETYVSDGHIDYHGANNYTAKVPRKYDLLTIADTAKIDEFKAELKAHQHGRTDFLTFIRMCAVFGIEKWEICMEKMTCTYYDKMGNEILVEQIPQ</sequence>
<dbReference type="InterPro" id="IPR009833">
    <property type="entry name" value="DUF1398"/>
</dbReference>
<comment type="caution">
    <text evidence="1">The sequence shown here is derived from an EMBL/GenBank/DDBJ whole genome shotgun (WGS) entry which is preliminary data.</text>
</comment>
<dbReference type="AlphaFoldDB" id="A0A840KBN5"/>
<evidence type="ECO:0000313" key="2">
    <source>
        <dbReference type="Proteomes" id="UP000592180"/>
    </source>
</evidence>
<name>A0A840KBN5_9FLAO</name>
<proteinExistence type="predicted"/>
<dbReference type="SUPFAM" id="SSF160419">
    <property type="entry name" value="YdfO-like"/>
    <property type="match status" value="2"/>
</dbReference>
<gene>
    <name evidence="1" type="ORF">HNP38_001157</name>
</gene>
<dbReference type="Pfam" id="PF07166">
    <property type="entry name" value="DUF1398"/>
    <property type="match status" value="2"/>
</dbReference>
<dbReference type="Proteomes" id="UP000592180">
    <property type="component" value="Unassembled WGS sequence"/>
</dbReference>
<evidence type="ECO:0000313" key="1">
    <source>
        <dbReference type="EMBL" id="MBB4805885.1"/>
    </source>
</evidence>
<reference evidence="1 2" key="1">
    <citation type="submission" date="2020-08" db="EMBL/GenBank/DDBJ databases">
        <title>Functional genomics of gut bacteria from endangered species of beetles.</title>
        <authorList>
            <person name="Carlos-Shanley C."/>
        </authorList>
    </citation>
    <scope>NUCLEOTIDE SEQUENCE [LARGE SCALE GENOMIC DNA]</scope>
    <source>
        <strain evidence="1 2">S00151</strain>
    </source>
</reference>
<accession>A0A840KBN5</accession>
<protein>
    <submittedName>
        <fullName evidence="1">Uncharacterized protein YbcV (DUF1398 family)</fullName>
    </submittedName>
</protein>
<keyword evidence="2" id="KW-1185">Reference proteome</keyword>
<dbReference type="RefSeq" id="WP_228460957.1">
    <property type="nucleotide sequence ID" value="NZ_JACHLE010000001.1"/>
</dbReference>
<dbReference type="EMBL" id="JACHLE010000001">
    <property type="protein sequence ID" value="MBB4805885.1"/>
    <property type="molecule type" value="Genomic_DNA"/>
</dbReference>
<dbReference type="Gene3D" id="3.30.1810.10">
    <property type="entry name" value="YdfO-like"/>
    <property type="match status" value="2"/>
</dbReference>
<dbReference type="InterPro" id="IPR036696">
    <property type="entry name" value="YdfO-like_sf"/>
</dbReference>